<evidence type="ECO:0000313" key="9">
    <source>
        <dbReference type="EMBL" id="ADB18737.1"/>
    </source>
</evidence>
<feature type="transmembrane region" description="Helical" evidence="7">
    <location>
        <begin position="275"/>
        <end position="301"/>
    </location>
</feature>
<dbReference type="PANTHER" id="PTHR43545:SF6">
    <property type="entry name" value="FORMATE DEHYDROGENASE, NITRATE-INDUCIBLE, IRON-SULFUR SUBUNIT"/>
    <property type="match status" value="1"/>
</dbReference>
<dbReference type="GO" id="GO:0019645">
    <property type="term" value="P:anaerobic electron transport chain"/>
    <property type="evidence" value="ECO:0007669"/>
    <property type="project" value="InterPro"/>
</dbReference>
<keyword evidence="4" id="KW-0677">Repeat</keyword>
<dbReference type="Proteomes" id="UP000001887">
    <property type="component" value="Chromosome"/>
</dbReference>
<dbReference type="eggNOG" id="COG3302">
    <property type="taxonomic scope" value="Bacteria"/>
</dbReference>
<dbReference type="STRING" id="530564.Psta_4087"/>
<keyword evidence="2" id="KW-0004">4Fe-4S</keyword>
<gene>
    <name evidence="9" type="ordered locus">Psta_4087</name>
</gene>
<evidence type="ECO:0000256" key="6">
    <source>
        <dbReference type="ARBA" id="ARBA00023014"/>
    </source>
</evidence>
<keyword evidence="7" id="KW-1133">Transmembrane helix</keyword>
<dbReference type="SUPFAM" id="SSF54862">
    <property type="entry name" value="4Fe-4S ferredoxins"/>
    <property type="match status" value="1"/>
</dbReference>
<proteinExistence type="predicted"/>
<evidence type="ECO:0000256" key="2">
    <source>
        <dbReference type="ARBA" id="ARBA00022485"/>
    </source>
</evidence>
<evidence type="ECO:0000256" key="3">
    <source>
        <dbReference type="ARBA" id="ARBA00022723"/>
    </source>
</evidence>
<sequence length="559" mass="59969">MVNLPAPMEKRIPTVSADNFLRQLLLEQQQLTAVGEFSSWHEQQTMDHAAHYRALLPTSSPKSGEQLAFEVDLDACSGCKACVTACHNLNGLEEAETWRHVGMLLGISDASRPQQYVTTACHHCVEPGCLQGCPVQAYDKDPLTGIVRHLDDQCIGCQYCILMCPYEVPQYSAAKGIVRKCDMCRQRLEAGDAPACVAGCPNQAIRITIVSQQTARQRAQTSTFLAASPDPSLTIPTTIYRSAKLQNVADIQGELAGIVAANDTLPHIAHPHFPLVAMLVLTQMSVGTLLLERIFFAAGAIDARASLALLIVSAATGLVGGNAAALHLGKPFGAWRAWMGLRTSWLSREIVTLGPYGGLLGLAALLALLSFTTLASCLSSLALCVGIVGVISSAMIYVATGRDYWNASRTFPRFLGSTLGLGLGVATVVILASRNQPTLVALLALASLMVASVQAFSLNESRRRRQQYPSRSLERTALLLRNALSDAFQMQMSAIVCGGFLGPMILLLIATSSQESAMQQTPVFPIAVVSAVTLLLGNLLERMLYFQACTPAKMPGDDR</sequence>
<dbReference type="PROSITE" id="PS51379">
    <property type="entry name" value="4FE4S_FER_2"/>
    <property type="match status" value="2"/>
</dbReference>
<organism evidence="9 10">
    <name type="scientific">Pirellula staleyi (strain ATCC 27377 / DSM 6068 / ICPB 4128)</name>
    <name type="common">Pirella staleyi</name>
    <dbReference type="NCBI Taxonomy" id="530564"/>
    <lineage>
        <taxon>Bacteria</taxon>
        <taxon>Pseudomonadati</taxon>
        <taxon>Planctomycetota</taxon>
        <taxon>Planctomycetia</taxon>
        <taxon>Pirellulales</taxon>
        <taxon>Pirellulaceae</taxon>
        <taxon>Pirellula</taxon>
    </lineage>
</organism>
<keyword evidence="7" id="KW-0812">Transmembrane</keyword>
<dbReference type="GO" id="GO:0016020">
    <property type="term" value="C:membrane"/>
    <property type="evidence" value="ECO:0007669"/>
    <property type="project" value="InterPro"/>
</dbReference>
<dbReference type="KEGG" id="psl:Psta_4087"/>
<dbReference type="Pfam" id="PF13247">
    <property type="entry name" value="Fer4_11"/>
    <property type="match status" value="1"/>
</dbReference>
<dbReference type="GO" id="GO:0030313">
    <property type="term" value="C:cell envelope"/>
    <property type="evidence" value="ECO:0007669"/>
    <property type="project" value="UniProtKB-SubCell"/>
</dbReference>
<feature type="transmembrane region" description="Helical" evidence="7">
    <location>
        <begin position="522"/>
        <end position="540"/>
    </location>
</feature>
<feature type="transmembrane region" description="Helical" evidence="7">
    <location>
        <begin position="307"/>
        <end position="329"/>
    </location>
</feature>
<dbReference type="EMBL" id="CP001848">
    <property type="protein sequence ID" value="ADB18737.1"/>
    <property type="molecule type" value="Genomic_DNA"/>
</dbReference>
<keyword evidence="3" id="KW-0479">Metal-binding</keyword>
<evidence type="ECO:0000259" key="8">
    <source>
        <dbReference type="PROSITE" id="PS51379"/>
    </source>
</evidence>
<keyword evidence="5" id="KW-0408">Iron</keyword>
<dbReference type="PROSITE" id="PS00198">
    <property type="entry name" value="4FE4S_FER_1"/>
    <property type="match status" value="1"/>
</dbReference>
<evidence type="ECO:0000256" key="7">
    <source>
        <dbReference type="SAM" id="Phobius"/>
    </source>
</evidence>
<dbReference type="InterPro" id="IPR017900">
    <property type="entry name" value="4Fe4S_Fe_S_CS"/>
</dbReference>
<dbReference type="PANTHER" id="PTHR43545">
    <property type="entry name" value="FORMATE DEHYDROGENASE, NITRATE-INDUCIBLE, IRON-SULFUR SUBUNIT"/>
    <property type="match status" value="1"/>
</dbReference>
<dbReference type="InterPro" id="IPR017896">
    <property type="entry name" value="4Fe4S_Fe-S-bd"/>
</dbReference>
<dbReference type="HOGENOM" id="CLU_029605_0_0_0"/>
<feature type="domain" description="4Fe-4S ferredoxin-type" evidence="8">
    <location>
        <begin position="67"/>
        <end position="97"/>
    </location>
</feature>
<name>D2R304_PIRSD</name>
<dbReference type="InterPro" id="IPR007059">
    <property type="entry name" value="DmsC"/>
</dbReference>
<dbReference type="GO" id="GO:0046872">
    <property type="term" value="F:metal ion binding"/>
    <property type="evidence" value="ECO:0007669"/>
    <property type="project" value="UniProtKB-KW"/>
</dbReference>
<dbReference type="OrthoDB" id="9810688at2"/>
<feature type="transmembrane region" description="Helical" evidence="7">
    <location>
        <begin position="438"/>
        <end position="458"/>
    </location>
</feature>
<evidence type="ECO:0000313" key="10">
    <source>
        <dbReference type="Proteomes" id="UP000001887"/>
    </source>
</evidence>
<reference evidence="9 10" key="1">
    <citation type="journal article" date="2009" name="Stand. Genomic Sci.">
        <title>Complete genome sequence of Pirellula staleyi type strain (ATCC 27377).</title>
        <authorList>
            <person name="Clum A."/>
            <person name="Tindall B.J."/>
            <person name="Sikorski J."/>
            <person name="Ivanova N."/>
            <person name="Mavrommatis K."/>
            <person name="Lucas S."/>
            <person name="Glavina del Rio T."/>
            <person name="Nolan M."/>
            <person name="Chen F."/>
            <person name="Tice H."/>
            <person name="Pitluck S."/>
            <person name="Cheng J.F."/>
            <person name="Chertkov O."/>
            <person name="Brettin T."/>
            <person name="Han C."/>
            <person name="Detter J.C."/>
            <person name="Kuske C."/>
            <person name="Bruce D."/>
            <person name="Goodwin L."/>
            <person name="Ovchinikova G."/>
            <person name="Pati A."/>
            <person name="Mikhailova N."/>
            <person name="Chen A."/>
            <person name="Palaniappan K."/>
            <person name="Land M."/>
            <person name="Hauser L."/>
            <person name="Chang Y.J."/>
            <person name="Jeffries C.D."/>
            <person name="Chain P."/>
            <person name="Rohde M."/>
            <person name="Goker M."/>
            <person name="Bristow J."/>
            <person name="Eisen J.A."/>
            <person name="Markowitz V."/>
            <person name="Hugenholtz P."/>
            <person name="Kyrpides N.C."/>
            <person name="Klenk H.P."/>
            <person name="Lapidus A."/>
        </authorList>
    </citation>
    <scope>NUCLEOTIDE SEQUENCE [LARGE SCALE GENOMIC DNA]</scope>
    <source>
        <strain evidence="10">ATCC 27377 / DSM 6068 / ICPB 4128</strain>
    </source>
</reference>
<feature type="transmembrane region" description="Helical" evidence="7">
    <location>
        <begin position="490"/>
        <end position="510"/>
    </location>
</feature>
<dbReference type="Pfam" id="PF04976">
    <property type="entry name" value="DmsC"/>
    <property type="match status" value="1"/>
</dbReference>
<accession>D2R304</accession>
<evidence type="ECO:0000256" key="4">
    <source>
        <dbReference type="ARBA" id="ARBA00022737"/>
    </source>
</evidence>
<keyword evidence="7" id="KW-0472">Membrane</keyword>
<evidence type="ECO:0000256" key="5">
    <source>
        <dbReference type="ARBA" id="ARBA00023004"/>
    </source>
</evidence>
<feature type="transmembrane region" description="Helical" evidence="7">
    <location>
        <begin position="411"/>
        <end position="432"/>
    </location>
</feature>
<comment type="subcellular location">
    <subcellularLocation>
        <location evidence="1">Cell envelope</location>
    </subcellularLocation>
</comment>
<keyword evidence="10" id="KW-1185">Reference proteome</keyword>
<dbReference type="InterPro" id="IPR051555">
    <property type="entry name" value="FDH_Electron_Transfer_Unit"/>
</dbReference>
<dbReference type="CDD" id="cd16371">
    <property type="entry name" value="DMSOR_beta_like"/>
    <property type="match status" value="1"/>
</dbReference>
<evidence type="ECO:0000256" key="1">
    <source>
        <dbReference type="ARBA" id="ARBA00004196"/>
    </source>
</evidence>
<protein>
    <submittedName>
        <fullName evidence="9">4Fe-4S ferredoxin iron-sulfur binding domain protein</fullName>
    </submittedName>
</protein>
<keyword evidence="6" id="KW-0411">Iron-sulfur</keyword>
<feature type="transmembrane region" description="Helical" evidence="7">
    <location>
        <begin position="378"/>
        <end position="399"/>
    </location>
</feature>
<dbReference type="eggNOG" id="COG0437">
    <property type="taxonomic scope" value="Bacteria"/>
</dbReference>
<feature type="transmembrane region" description="Helical" evidence="7">
    <location>
        <begin position="350"/>
        <end position="372"/>
    </location>
</feature>
<dbReference type="Gene3D" id="3.30.70.20">
    <property type="match status" value="2"/>
</dbReference>
<dbReference type="GO" id="GO:0051539">
    <property type="term" value="F:4 iron, 4 sulfur cluster binding"/>
    <property type="evidence" value="ECO:0007669"/>
    <property type="project" value="UniProtKB-KW"/>
</dbReference>
<dbReference type="AlphaFoldDB" id="D2R304"/>
<feature type="domain" description="4Fe-4S ferredoxin-type" evidence="8">
    <location>
        <begin position="145"/>
        <end position="174"/>
    </location>
</feature>